<sequence>MDKKLIMPTEMSIKDKKHNVKGNIIRAAVFARSKVIEVMTADQERYYLIYYKNALIYGEKLDQIEEGTFIDKAFHEGIIIESPHPLLSALIPHINITIPNKNNLFSQLQIHYSLQEMVYILTTLDSFFQKEQLIKIIDKVFFHFRRNGKFMKSFQIIQMLADFAPTLKSAQERLVSLEFSSYNHFYHSSSLPVIQMKDPLYVELHCFKNRTNPDERILLEEIVSKQDDLVELQLWLENAKRLKAAESIEKYTSIALRFVSMEEWMLILAQINLNPFQVLPDSKSIVEKMLKDGNYEKAALCILDFIDDMPASYDAILLLIWENSDPSFVIEHLDEFIKLLQHLPHTEKTKQFEQKVFQFAEILLKEHDLKTVHEKLIPIQKVIPDLDVIRKISEMVNLLEDPDRMMELGDYYAEFKQFDQAIDCFFWEMELQPQNPSPVRKISKMYQSKGMVKEASAYQKIFAQLKSNQETG</sequence>
<reference evidence="2 3" key="2">
    <citation type="submission" date="2020-04" db="EMBL/GenBank/DDBJ databases">
        <authorList>
            <person name="Fomenkov A."/>
            <person name="Anton B.P."/>
            <person name="Roberts R.J."/>
        </authorList>
    </citation>
    <scope>NUCLEOTIDE SEQUENCE [LARGE SCALE GENOMIC DNA]</scope>
    <source>
        <strain evidence="2 3">S2</strain>
    </source>
</reference>
<dbReference type="PROSITE" id="PS50005">
    <property type="entry name" value="TPR"/>
    <property type="match status" value="1"/>
</dbReference>
<evidence type="ECO:0000313" key="2">
    <source>
        <dbReference type="EMBL" id="QIZ06624.1"/>
    </source>
</evidence>
<dbReference type="EMBL" id="CP051128">
    <property type="protein sequence ID" value="QIZ06624.1"/>
    <property type="molecule type" value="Genomic_DNA"/>
</dbReference>
<reference evidence="2 3" key="1">
    <citation type="submission" date="2020-04" db="EMBL/GenBank/DDBJ databases">
        <title>Genome-Wide Identification of 5-Methylcytosine Sites in Bacterial Genomes By High-Throughput Sequencing of MspJI Restriction Fragments.</title>
        <authorList>
            <person name="Wu V."/>
        </authorList>
    </citation>
    <scope>NUCLEOTIDE SEQUENCE [LARGE SCALE GENOMIC DNA]</scope>
    <source>
        <strain evidence="2 3">S2</strain>
    </source>
</reference>
<accession>A0A6H1NZ74</accession>
<dbReference type="Proteomes" id="UP000501868">
    <property type="component" value="Chromosome"/>
</dbReference>
<dbReference type="Gene3D" id="1.25.40.10">
    <property type="entry name" value="Tetratricopeptide repeat domain"/>
    <property type="match status" value="1"/>
</dbReference>
<dbReference type="SUPFAM" id="SSF48452">
    <property type="entry name" value="TPR-like"/>
    <property type="match status" value="1"/>
</dbReference>
<dbReference type="InterPro" id="IPR019734">
    <property type="entry name" value="TPR_rpt"/>
</dbReference>
<protein>
    <submittedName>
        <fullName evidence="2">Uncharacterized protein</fullName>
    </submittedName>
</protein>
<name>A0A6H1NZ74_PRIMG</name>
<organism evidence="2 3">
    <name type="scientific">Priestia megaterium</name>
    <name type="common">Bacillus megaterium</name>
    <dbReference type="NCBI Taxonomy" id="1404"/>
    <lineage>
        <taxon>Bacteria</taxon>
        <taxon>Bacillati</taxon>
        <taxon>Bacillota</taxon>
        <taxon>Bacilli</taxon>
        <taxon>Bacillales</taxon>
        <taxon>Bacillaceae</taxon>
        <taxon>Priestia</taxon>
    </lineage>
</organism>
<gene>
    <name evidence="2" type="ORF">HFZ78_07815</name>
</gene>
<feature type="repeat" description="TPR" evidence="1">
    <location>
        <begin position="402"/>
        <end position="435"/>
    </location>
</feature>
<evidence type="ECO:0000313" key="3">
    <source>
        <dbReference type="Proteomes" id="UP000501868"/>
    </source>
</evidence>
<proteinExistence type="predicted"/>
<dbReference type="AlphaFoldDB" id="A0A6H1NZ74"/>
<evidence type="ECO:0000256" key="1">
    <source>
        <dbReference type="PROSITE-ProRule" id="PRU00339"/>
    </source>
</evidence>
<keyword evidence="1" id="KW-0802">TPR repeat</keyword>
<dbReference type="InterPro" id="IPR011990">
    <property type="entry name" value="TPR-like_helical_dom_sf"/>
</dbReference>